<dbReference type="Pfam" id="PF12625">
    <property type="entry name" value="Arabinose_bd"/>
    <property type="match status" value="1"/>
</dbReference>
<keyword evidence="2" id="KW-0238">DNA-binding</keyword>
<dbReference type="SMART" id="SM00342">
    <property type="entry name" value="HTH_ARAC"/>
    <property type="match status" value="1"/>
</dbReference>
<reference evidence="5 6" key="1">
    <citation type="submission" date="2021-11" db="EMBL/GenBank/DDBJ databases">
        <title>Draft genome sequence of Paenibacillus profundus YoMME, a new Gram-positive bacteria with exoelectrogenic properties.</title>
        <authorList>
            <person name="Hubenova Y."/>
            <person name="Hubenova E."/>
            <person name="Manasiev Y."/>
            <person name="Peykov S."/>
            <person name="Mitov M."/>
        </authorList>
    </citation>
    <scope>NUCLEOTIDE SEQUENCE [LARGE SCALE GENOMIC DNA]</scope>
    <source>
        <strain evidence="5 6">YoMME</strain>
    </source>
</reference>
<evidence type="ECO:0000259" key="4">
    <source>
        <dbReference type="PROSITE" id="PS01124"/>
    </source>
</evidence>
<evidence type="ECO:0000256" key="3">
    <source>
        <dbReference type="ARBA" id="ARBA00023163"/>
    </source>
</evidence>
<dbReference type="EMBL" id="JAJNBZ010000027">
    <property type="protein sequence ID" value="MCE5172367.1"/>
    <property type="molecule type" value="Genomic_DNA"/>
</dbReference>
<proteinExistence type="predicted"/>
<dbReference type="Gene3D" id="1.10.10.60">
    <property type="entry name" value="Homeodomain-like"/>
    <property type="match status" value="1"/>
</dbReference>
<dbReference type="Proteomes" id="UP001199916">
    <property type="component" value="Unassembled WGS sequence"/>
</dbReference>
<sequence>MNHYDVPVSQIYPIIKTLVLQGYDVDAFYKYAAFDANLLQNAEARISAEEFERLIESASAFTQDEAFGLHQGQTIEISDLGVLGYVMMHSKTIGQALEAYQRYNVTVCSVYNIGWEVERDDVLIQVIFQDTLRQTSRHCVEEMASSLYHIMIRLSCRSIPVTGIQFAHASPSDISEHISVWGIEPQFGSVTNCIRMGKEVLEYPILFSDAQLLGVFETIAEETRNKLLQGHMFSDQLYKWITQSMPSFIPTLKDTAKAFKLSARTVQAKLKQEHTSYIQLLNRVRKELAIRYLTNPEYTVGEVAYLLHYSEPSAFQNAFKKWTGLTPGQYRADSIRG</sequence>
<dbReference type="PANTHER" id="PTHR47894">
    <property type="entry name" value="HTH-TYPE TRANSCRIPTIONAL REGULATOR GADX"/>
    <property type="match status" value="1"/>
</dbReference>
<keyword evidence="1" id="KW-0805">Transcription regulation</keyword>
<dbReference type="RefSeq" id="WP_233698570.1">
    <property type="nucleotide sequence ID" value="NZ_JAJNBZ010000027.1"/>
</dbReference>
<dbReference type="InterPro" id="IPR018060">
    <property type="entry name" value="HTH_AraC"/>
</dbReference>
<organism evidence="5 6">
    <name type="scientific">Paenibacillus profundus</name>
    <dbReference type="NCBI Taxonomy" id="1173085"/>
    <lineage>
        <taxon>Bacteria</taxon>
        <taxon>Bacillati</taxon>
        <taxon>Bacillota</taxon>
        <taxon>Bacilli</taxon>
        <taxon>Bacillales</taxon>
        <taxon>Paenibacillaceae</taxon>
        <taxon>Paenibacillus</taxon>
    </lineage>
</organism>
<keyword evidence="6" id="KW-1185">Reference proteome</keyword>
<dbReference type="InterPro" id="IPR009057">
    <property type="entry name" value="Homeodomain-like_sf"/>
</dbReference>
<evidence type="ECO:0000256" key="1">
    <source>
        <dbReference type="ARBA" id="ARBA00023015"/>
    </source>
</evidence>
<keyword evidence="3" id="KW-0804">Transcription</keyword>
<gene>
    <name evidence="5" type="ORF">LQV63_24125</name>
</gene>
<name>A0ABS8YLC6_9BACL</name>
<dbReference type="InterPro" id="IPR032687">
    <property type="entry name" value="AraC-type_N"/>
</dbReference>
<evidence type="ECO:0000256" key="2">
    <source>
        <dbReference type="ARBA" id="ARBA00023125"/>
    </source>
</evidence>
<dbReference type="PANTHER" id="PTHR47894:SF1">
    <property type="entry name" value="HTH-TYPE TRANSCRIPTIONAL REGULATOR VQSM"/>
    <property type="match status" value="1"/>
</dbReference>
<dbReference type="SUPFAM" id="SSF46689">
    <property type="entry name" value="Homeodomain-like"/>
    <property type="match status" value="1"/>
</dbReference>
<dbReference type="Pfam" id="PF12833">
    <property type="entry name" value="HTH_18"/>
    <property type="match status" value="1"/>
</dbReference>
<protein>
    <submittedName>
        <fullName evidence="5">AraC family transcriptional regulator</fullName>
    </submittedName>
</protein>
<dbReference type="PROSITE" id="PS01124">
    <property type="entry name" value="HTH_ARAC_FAMILY_2"/>
    <property type="match status" value="1"/>
</dbReference>
<comment type="caution">
    <text evidence="5">The sequence shown here is derived from an EMBL/GenBank/DDBJ whole genome shotgun (WGS) entry which is preliminary data.</text>
</comment>
<evidence type="ECO:0000313" key="5">
    <source>
        <dbReference type="EMBL" id="MCE5172367.1"/>
    </source>
</evidence>
<evidence type="ECO:0000313" key="6">
    <source>
        <dbReference type="Proteomes" id="UP001199916"/>
    </source>
</evidence>
<feature type="domain" description="HTH araC/xylS-type" evidence="4">
    <location>
        <begin position="235"/>
        <end position="333"/>
    </location>
</feature>
<accession>A0ABS8YLC6</accession>